<dbReference type="PIRSF" id="PIRSF006305">
    <property type="entry name" value="Maf"/>
    <property type="match status" value="1"/>
</dbReference>
<comment type="caution">
    <text evidence="4">The sequence shown here is derived from an EMBL/GenBank/DDBJ whole genome shotgun (WGS) entry which is preliminary data.</text>
</comment>
<comment type="cofactor">
    <cofactor evidence="1 3">
        <name>a divalent metal cation</name>
        <dbReference type="ChEBI" id="CHEBI:60240"/>
    </cofactor>
</comment>
<keyword evidence="5" id="KW-1185">Reference proteome</keyword>
<dbReference type="Gene3D" id="3.90.950.10">
    <property type="match status" value="1"/>
</dbReference>
<keyword evidence="2 3" id="KW-0378">Hydrolase</keyword>
<evidence type="ECO:0000256" key="3">
    <source>
        <dbReference type="HAMAP-Rule" id="MF_00528"/>
    </source>
</evidence>
<evidence type="ECO:0000256" key="1">
    <source>
        <dbReference type="ARBA" id="ARBA00001968"/>
    </source>
</evidence>
<feature type="active site" description="Proton acceptor" evidence="3">
    <location>
        <position position="68"/>
    </location>
</feature>
<comment type="caution">
    <text evidence="3">Lacks conserved residue(s) required for the propagation of feature annotation.</text>
</comment>
<dbReference type="PANTHER" id="PTHR43213">
    <property type="entry name" value="BIFUNCTIONAL DTTP/UTP PYROPHOSPHATASE/METHYLTRANSFERASE PROTEIN-RELATED"/>
    <property type="match status" value="1"/>
</dbReference>
<evidence type="ECO:0000256" key="2">
    <source>
        <dbReference type="ARBA" id="ARBA00022801"/>
    </source>
</evidence>
<dbReference type="EMBL" id="JACSNR010000001">
    <property type="protein sequence ID" value="MBM6922471.1"/>
    <property type="molecule type" value="Genomic_DNA"/>
</dbReference>
<keyword evidence="3" id="KW-0546">Nucleotide metabolism</keyword>
<dbReference type="CDD" id="cd00555">
    <property type="entry name" value="Maf"/>
    <property type="match status" value="1"/>
</dbReference>
<protein>
    <recommendedName>
        <fullName evidence="3">dTTP/UTP pyrophosphatase</fullName>
        <shortName evidence="3">dTTPase/UTPase</shortName>
        <ecNumber evidence="3">3.6.1.9</ecNumber>
    </recommendedName>
    <alternativeName>
        <fullName evidence="3">Nucleoside triphosphate pyrophosphatase</fullName>
    </alternativeName>
    <alternativeName>
        <fullName evidence="3">Nucleotide pyrophosphatase</fullName>
        <shortName evidence="3">Nucleotide PPase</shortName>
    </alternativeName>
</protein>
<proteinExistence type="inferred from homology"/>
<dbReference type="NCBIfam" id="TIGR00172">
    <property type="entry name" value="maf"/>
    <property type="match status" value="1"/>
</dbReference>
<comment type="catalytic activity">
    <reaction evidence="3">
        <text>dTTP + H2O = dTMP + diphosphate + H(+)</text>
        <dbReference type="Rhea" id="RHEA:28534"/>
        <dbReference type="ChEBI" id="CHEBI:15377"/>
        <dbReference type="ChEBI" id="CHEBI:15378"/>
        <dbReference type="ChEBI" id="CHEBI:33019"/>
        <dbReference type="ChEBI" id="CHEBI:37568"/>
        <dbReference type="ChEBI" id="CHEBI:63528"/>
        <dbReference type="EC" id="3.6.1.9"/>
    </reaction>
</comment>
<dbReference type="SUPFAM" id="SSF52972">
    <property type="entry name" value="ITPase-like"/>
    <property type="match status" value="1"/>
</dbReference>
<dbReference type="PANTHER" id="PTHR43213:SF5">
    <property type="entry name" value="BIFUNCTIONAL DTTP_UTP PYROPHOSPHATASE_METHYLTRANSFERASE PROTEIN-RELATED"/>
    <property type="match status" value="1"/>
</dbReference>
<evidence type="ECO:0000313" key="5">
    <source>
        <dbReference type="Proteomes" id="UP000724149"/>
    </source>
</evidence>
<comment type="function">
    <text evidence="3">Nucleoside triphosphate pyrophosphatase that hydrolyzes dTTP and UTP. May have a dual role in cell division arrest and in preventing the incorporation of modified nucleotides into cellular nucleic acids.</text>
</comment>
<feature type="site" description="Important for substrate specificity" evidence="3">
    <location>
        <position position="151"/>
    </location>
</feature>
<feature type="site" description="Important for substrate specificity" evidence="3">
    <location>
        <position position="69"/>
    </location>
</feature>
<dbReference type="EC" id="3.6.1.9" evidence="3"/>
<dbReference type="Pfam" id="PF02545">
    <property type="entry name" value="Maf"/>
    <property type="match status" value="1"/>
</dbReference>
<dbReference type="Proteomes" id="UP000724149">
    <property type="component" value="Unassembled WGS sequence"/>
</dbReference>
<organism evidence="4 5">
    <name type="scientific">Hydrogenoanaerobacterium saccharovorans</name>
    <dbReference type="NCBI Taxonomy" id="474960"/>
    <lineage>
        <taxon>Bacteria</taxon>
        <taxon>Bacillati</taxon>
        <taxon>Bacillota</taxon>
        <taxon>Clostridia</taxon>
        <taxon>Eubacteriales</taxon>
        <taxon>Oscillospiraceae</taxon>
        <taxon>Hydrogenoanaerobacterium</taxon>
    </lineage>
</organism>
<accession>A0ABS2GKE8</accession>
<name>A0ABS2GKE8_9FIRM</name>
<feature type="site" description="Important for substrate specificity" evidence="3">
    <location>
        <position position="11"/>
    </location>
</feature>
<keyword evidence="3" id="KW-0963">Cytoplasm</keyword>
<comment type="subcellular location">
    <subcellularLocation>
        <location evidence="3">Cytoplasm</location>
    </subcellularLocation>
</comment>
<dbReference type="HAMAP" id="MF_00528">
    <property type="entry name" value="Maf"/>
    <property type="match status" value="1"/>
</dbReference>
<dbReference type="InterPro" id="IPR029001">
    <property type="entry name" value="ITPase-like_fam"/>
</dbReference>
<reference evidence="4 5" key="1">
    <citation type="journal article" date="2021" name="Sci. Rep.">
        <title>The distribution of antibiotic resistance genes in chicken gut microbiota commensals.</title>
        <authorList>
            <person name="Juricova H."/>
            <person name="Matiasovicova J."/>
            <person name="Kubasova T."/>
            <person name="Cejkova D."/>
            <person name="Rychlik I."/>
        </authorList>
    </citation>
    <scope>NUCLEOTIDE SEQUENCE [LARGE SCALE GENOMIC DNA]</scope>
    <source>
        <strain evidence="4 5">An564</strain>
    </source>
</reference>
<sequence length="189" mass="20768">MEIILASGSPRRKELLGLICPDFRVEVSGADEHVTETLSPEQMVARLAEKKASEVASRFPEAAVIGSDTVVELDGEILGKPHSREEAVSMLRRLSGREHRVHTAVQILSPTGSRSLVSTAEVHFAPMTDREIEWYVSTGEPMDKAGAYGIQGYACRYITGIRGDYYTVMGLPVQMLYRALCDLGILEEA</sequence>
<comment type="similarity">
    <text evidence="3">Belongs to the Maf family. YhdE subfamily.</text>
</comment>
<gene>
    <name evidence="4" type="primary">maf</name>
    <name evidence="4" type="ORF">H9X81_02015</name>
</gene>
<evidence type="ECO:0000313" key="4">
    <source>
        <dbReference type="EMBL" id="MBM6922471.1"/>
    </source>
</evidence>
<dbReference type="RefSeq" id="WP_204719423.1">
    <property type="nucleotide sequence ID" value="NZ_JACSNR010000001.1"/>
</dbReference>
<dbReference type="InterPro" id="IPR003697">
    <property type="entry name" value="Maf-like"/>
</dbReference>
<comment type="catalytic activity">
    <reaction evidence="3">
        <text>UTP + H2O = UMP + diphosphate + H(+)</text>
        <dbReference type="Rhea" id="RHEA:29395"/>
        <dbReference type="ChEBI" id="CHEBI:15377"/>
        <dbReference type="ChEBI" id="CHEBI:15378"/>
        <dbReference type="ChEBI" id="CHEBI:33019"/>
        <dbReference type="ChEBI" id="CHEBI:46398"/>
        <dbReference type="ChEBI" id="CHEBI:57865"/>
        <dbReference type="EC" id="3.6.1.9"/>
    </reaction>
</comment>